<keyword evidence="7" id="KW-1133">Transmembrane helix</keyword>
<dbReference type="EC" id="2.7.13.3" evidence="2"/>
<dbReference type="Gene3D" id="1.10.287.130">
    <property type="match status" value="1"/>
</dbReference>
<dbReference type="PANTHER" id="PTHR45453:SF1">
    <property type="entry name" value="PHOSPHATE REGULON SENSOR PROTEIN PHOR"/>
    <property type="match status" value="1"/>
</dbReference>
<keyword evidence="4" id="KW-0808">Transferase</keyword>
<dbReference type="SUPFAM" id="SSF55874">
    <property type="entry name" value="ATPase domain of HSP90 chaperone/DNA topoisomerase II/histidine kinase"/>
    <property type="match status" value="1"/>
</dbReference>
<evidence type="ECO:0000256" key="5">
    <source>
        <dbReference type="ARBA" id="ARBA00022777"/>
    </source>
</evidence>
<dbReference type="PANTHER" id="PTHR45453">
    <property type="entry name" value="PHOSPHATE REGULON SENSOR PROTEIN PHOR"/>
    <property type="match status" value="1"/>
</dbReference>
<evidence type="ECO:0000259" key="8">
    <source>
        <dbReference type="PROSITE" id="PS50109"/>
    </source>
</evidence>
<evidence type="ECO:0000256" key="2">
    <source>
        <dbReference type="ARBA" id="ARBA00012438"/>
    </source>
</evidence>
<feature type="transmembrane region" description="Helical" evidence="7">
    <location>
        <begin position="171"/>
        <end position="193"/>
    </location>
</feature>
<dbReference type="Pfam" id="PF02518">
    <property type="entry name" value="HATPase_c"/>
    <property type="match status" value="1"/>
</dbReference>
<keyword evidence="5 9" id="KW-0418">Kinase</keyword>
<dbReference type="PROSITE" id="PS50109">
    <property type="entry name" value="HIS_KIN"/>
    <property type="match status" value="1"/>
</dbReference>
<proteinExistence type="predicted"/>
<protein>
    <recommendedName>
        <fullName evidence="2">histidine kinase</fullName>
        <ecNumber evidence="2">2.7.13.3</ecNumber>
    </recommendedName>
</protein>
<reference evidence="9" key="1">
    <citation type="submission" date="2022-07" db="EMBL/GenBank/DDBJ databases">
        <title>Genome sequencing of Photobacterium atrarenae GJH2-4.</title>
        <authorList>
            <person name="Park S.-J."/>
        </authorList>
    </citation>
    <scope>NUCLEOTIDE SEQUENCE</scope>
    <source>
        <strain evidence="9">GJH2-4</strain>
    </source>
</reference>
<dbReference type="InterPro" id="IPR036890">
    <property type="entry name" value="HATPase_C_sf"/>
</dbReference>
<keyword evidence="3" id="KW-0597">Phosphoprotein</keyword>
<dbReference type="GO" id="GO:0016301">
    <property type="term" value="F:kinase activity"/>
    <property type="evidence" value="ECO:0007669"/>
    <property type="project" value="UniProtKB-KW"/>
</dbReference>
<sequence length="493" mass="54179">MSSKQKVEVALALTQRQLFRKFMAILLLALLMIEAVVGGIFFYDLYRVETKIMTSLSVEYQRILKFESDDKLVHVIRANPQRLVDNHIAAFVMPNTTAEAMPGEKAQVRFLAGERQIPADLDFSAYQVGDHSWISAFLASPYMTLRMQGTEHAFWLVLDNQARYPVAMKQWLMTFLALVLLACFTSVFIWRLIHNTLQPLVVLGHHLDDLSRGTLDAFARHAGEAEVPQGLAAINHSVREAVSRLHGVVTTMDRTLDAIAHDIRTPLSRIQLSTENALLSQLQGKEKSALQASALADCSEYAAQAGNLLTALMKLNDEQTGKRTVQRTPVNVNDILRRVASWYEDIAELKGIEIQCEPAPSLMMDSDADKLTQILVNLVDNALKFTESGGRVSLSSAALAQGGVALQVADTGIGIAPKHQALVFKRLYRVDESRSNTEGYGLGLSLAAAMVRNLGGTMTLASVPGQGSTFTVTFSSAASENDSVCIDRQARFD</sequence>
<dbReference type="Gene3D" id="3.30.565.10">
    <property type="entry name" value="Histidine kinase-like ATPase, C-terminal domain"/>
    <property type="match status" value="1"/>
</dbReference>
<evidence type="ECO:0000256" key="6">
    <source>
        <dbReference type="ARBA" id="ARBA00023012"/>
    </source>
</evidence>
<evidence type="ECO:0000313" key="10">
    <source>
        <dbReference type="Proteomes" id="UP001057998"/>
    </source>
</evidence>
<dbReference type="InterPro" id="IPR003594">
    <property type="entry name" value="HATPase_dom"/>
</dbReference>
<keyword evidence="7" id="KW-0472">Membrane</keyword>
<dbReference type="InterPro" id="IPR050351">
    <property type="entry name" value="BphY/WalK/GraS-like"/>
</dbReference>
<accession>A0ABY5GMW2</accession>
<dbReference type="InterPro" id="IPR004358">
    <property type="entry name" value="Sig_transdc_His_kin-like_C"/>
</dbReference>
<keyword evidence="6" id="KW-0902">Two-component regulatory system</keyword>
<dbReference type="RefSeq" id="WP_255391619.1">
    <property type="nucleotide sequence ID" value="NZ_CP101509.1"/>
</dbReference>
<evidence type="ECO:0000256" key="4">
    <source>
        <dbReference type="ARBA" id="ARBA00022679"/>
    </source>
</evidence>
<dbReference type="EMBL" id="CP101509">
    <property type="protein sequence ID" value="UTV30273.1"/>
    <property type="molecule type" value="Genomic_DNA"/>
</dbReference>
<dbReference type="SMART" id="SM00387">
    <property type="entry name" value="HATPase_c"/>
    <property type="match status" value="1"/>
</dbReference>
<feature type="transmembrane region" description="Helical" evidence="7">
    <location>
        <begin position="22"/>
        <end position="43"/>
    </location>
</feature>
<gene>
    <name evidence="9" type="ORF">NNL38_16985</name>
</gene>
<name>A0ABY5GMW2_9GAMM</name>
<dbReference type="CDD" id="cd00082">
    <property type="entry name" value="HisKA"/>
    <property type="match status" value="1"/>
</dbReference>
<dbReference type="InterPro" id="IPR005467">
    <property type="entry name" value="His_kinase_dom"/>
</dbReference>
<evidence type="ECO:0000256" key="3">
    <source>
        <dbReference type="ARBA" id="ARBA00022553"/>
    </source>
</evidence>
<evidence type="ECO:0000256" key="7">
    <source>
        <dbReference type="SAM" id="Phobius"/>
    </source>
</evidence>
<evidence type="ECO:0000313" key="9">
    <source>
        <dbReference type="EMBL" id="UTV30273.1"/>
    </source>
</evidence>
<evidence type="ECO:0000256" key="1">
    <source>
        <dbReference type="ARBA" id="ARBA00000085"/>
    </source>
</evidence>
<keyword evidence="10" id="KW-1185">Reference proteome</keyword>
<dbReference type="PRINTS" id="PR00344">
    <property type="entry name" value="BCTRLSENSOR"/>
</dbReference>
<dbReference type="InterPro" id="IPR003661">
    <property type="entry name" value="HisK_dim/P_dom"/>
</dbReference>
<dbReference type="Proteomes" id="UP001057998">
    <property type="component" value="Chromosome 2"/>
</dbReference>
<organism evidence="9 10">
    <name type="scientific">Photobacterium atrarenae</name>
    <dbReference type="NCBI Taxonomy" id="865757"/>
    <lineage>
        <taxon>Bacteria</taxon>
        <taxon>Pseudomonadati</taxon>
        <taxon>Pseudomonadota</taxon>
        <taxon>Gammaproteobacteria</taxon>
        <taxon>Vibrionales</taxon>
        <taxon>Vibrionaceae</taxon>
        <taxon>Photobacterium</taxon>
    </lineage>
</organism>
<feature type="domain" description="Histidine kinase" evidence="8">
    <location>
        <begin position="258"/>
        <end position="478"/>
    </location>
</feature>
<comment type="catalytic activity">
    <reaction evidence="1">
        <text>ATP + protein L-histidine = ADP + protein N-phospho-L-histidine.</text>
        <dbReference type="EC" id="2.7.13.3"/>
    </reaction>
</comment>
<dbReference type="SUPFAM" id="SSF47384">
    <property type="entry name" value="Homodimeric domain of signal transducing histidine kinase"/>
    <property type="match status" value="1"/>
</dbReference>
<keyword evidence="7" id="KW-0812">Transmembrane</keyword>
<dbReference type="InterPro" id="IPR036097">
    <property type="entry name" value="HisK_dim/P_sf"/>
</dbReference>